<evidence type="ECO:0000256" key="1">
    <source>
        <dbReference type="SAM" id="Phobius"/>
    </source>
</evidence>
<dbReference type="Proteomes" id="UP001163850">
    <property type="component" value="Unassembled WGS sequence"/>
</dbReference>
<dbReference type="PANTHER" id="PTHR21329:SF3">
    <property type="entry name" value="PHOSPHATIDYLINOSITOL N-ACETYLGLUCOSAMINYLTRANSFERASE SUBUNIT Q"/>
    <property type="match status" value="1"/>
</dbReference>
<dbReference type="PANTHER" id="PTHR21329">
    <property type="entry name" value="PHOSPHATIDYLINOSITOL N-ACETYLGLUCOSAMINYLTRANSFERASE SUBUNIT Q-RELATED"/>
    <property type="match status" value="1"/>
</dbReference>
<keyword evidence="1" id="KW-0812">Transmembrane</keyword>
<evidence type="ECO:0000313" key="3">
    <source>
        <dbReference type="Proteomes" id="UP001163850"/>
    </source>
</evidence>
<dbReference type="EMBL" id="MU802035">
    <property type="protein sequence ID" value="KAJ3983094.1"/>
    <property type="molecule type" value="Genomic_DNA"/>
</dbReference>
<feature type="transmembrane region" description="Helical" evidence="1">
    <location>
        <begin position="381"/>
        <end position="409"/>
    </location>
</feature>
<reference evidence="2" key="1">
    <citation type="submission" date="2022-08" db="EMBL/GenBank/DDBJ databases">
        <authorList>
            <consortium name="DOE Joint Genome Institute"/>
            <person name="Min B."/>
            <person name="Riley R."/>
            <person name="Sierra-Patev S."/>
            <person name="Naranjo-Ortiz M."/>
            <person name="Looney B."/>
            <person name="Konkel Z."/>
            <person name="Slot J.C."/>
            <person name="Sakamoto Y."/>
            <person name="Steenwyk J.L."/>
            <person name="Rokas A."/>
            <person name="Carro J."/>
            <person name="Camarero S."/>
            <person name="Ferreira P."/>
            <person name="Molpeceres G."/>
            <person name="Ruiz-Duenas F.J."/>
            <person name="Serrano A."/>
            <person name="Henrissat B."/>
            <person name="Drula E."/>
            <person name="Hughes K.W."/>
            <person name="Mata J.L."/>
            <person name="Ishikawa N.K."/>
            <person name="Vargas-Isla R."/>
            <person name="Ushijima S."/>
            <person name="Smith C.A."/>
            <person name="Ahrendt S."/>
            <person name="Andreopoulos W."/>
            <person name="He G."/>
            <person name="Labutti K."/>
            <person name="Lipzen A."/>
            <person name="Ng V."/>
            <person name="Sandor L."/>
            <person name="Barry K."/>
            <person name="Martinez A.T."/>
            <person name="Xiao Y."/>
            <person name="Gibbons J.G."/>
            <person name="Terashima K."/>
            <person name="Hibbett D.S."/>
            <person name="Grigoriev I.V."/>
        </authorList>
    </citation>
    <scope>NUCLEOTIDE SEQUENCE</scope>
    <source>
        <strain evidence="2">TFB7829</strain>
    </source>
</reference>
<keyword evidence="1" id="KW-0472">Membrane</keyword>
<protein>
    <submittedName>
        <fullName evidence="2">N-acetylglucosaminyl transferase component-domain-containing protein</fullName>
    </submittedName>
</protein>
<dbReference type="GO" id="GO:0016740">
    <property type="term" value="F:transferase activity"/>
    <property type="evidence" value="ECO:0007669"/>
    <property type="project" value="UniProtKB-KW"/>
</dbReference>
<sequence>MMLLTSKYTTSMSASLYNPSASVFWPLDCKESGYAFGWCNNNQNVGCIVVAGVIQLHTVDSKLPEGLPKLLEHTQQHTEIADLGELQLIGKCTFYSGQRKGLVAPELEMGQAIKYSIVFYHRHEAQTLRFYLMDTFGLDIDAFNVTSSSTVRPVSGRKSSGISQDIVNQLNVASIINAAILETLSSMSNATPSSTNLGQTTKSITARTSDLLETAISKSQSFISMPIQVICNIHISAKYRLKDVSLSVQQMDVRADQSAALLRQMAALQPRREGVRIESYSMKYTSFFNTVWLILNDVTIGYAFGNFLCENHEVLSGMLKDAVENFLISWPQRALCWLDSWPAGLKLNTELSRFYSGTFVDFVDIWGGVLRHTIFPQLPKIIYIFGLISSFGVLIGGMGGMTMSIALFYDMFVVLTLHIYVCYTIAVLAYERALWGLGSLWRLFRGKRFNVLRNRTDSWEYDIDQLLFGTILFTLLAFLFPTVLAYYALFALLRLATILIQASLEIQLAFMNHFPLFALVLKLKDPWRLPGGLYFDFVRVLVHVNEHEAAGAGTDEQFITTLIPIVENQPITLGRIFFQYTRLWTKLASHYDPFRLFKSLLLGRFLVPIPRFDQRDEIDT</sequence>
<comment type="caution">
    <text evidence="2">The sequence shown here is derived from an EMBL/GenBank/DDBJ whole genome shotgun (WGS) entry which is preliminary data.</text>
</comment>
<dbReference type="GO" id="GO:0016020">
    <property type="term" value="C:membrane"/>
    <property type="evidence" value="ECO:0007669"/>
    <property type="project" value="InterPro"/>
</dbReference>
<name>A0AA38URE6_9AGAR</name>
<gene>
    <name evidence="2" type="ORF">F5890DRAFT_1525486</name>
</gene>
<dbReference type="GO" id="GO:0005783">
    <property type="term" value="C:endoplasmic reticulum"/>
    <property type="evidence" value="ECO:0007669"/>
    <property type="project" value="TreeGrafter"/>
</dbReference>
<organism evidence="2 3">
    <name type="scientific">Lentinula detonsa</name>
    <dbReference type="NCBI Taxonomy" id="2804962"/>
    <lineage>
        <taxon>Eukaryota</taxon>
        <taxon>Fungi</taxon>
        <taxon>Dikarya</taxon>
        <taxon>Basidiomycota</taxon>
        <taxon>Agaricomycotina</taxon>
        <taxon>Agaricomycetes</taxon>
        <taxon>Agaricomycetidae</taxon>
        <taxon>Agaricales</taxon>
        <taxon>Marasmiineae</taxon>
        <taxon>Omphalotaceae</taxon>
        <taxon>Lentinula</taxon>
    </lineage>
</organism>
<dbReference type="Pfam" id="PF05024">
    <property type="entry name" value="Gpi1"/>
    <property type="match status" value="1"/>
</dbReference>
<dbReference type="GO" id="GO:0006506">
    <property type="term" value="P:GPI anchor biosynthetic process"/>
    <property type="evidence" value="ECO:0007669"/>
    <property type="project" value="InterPro"/>
</dbReference>
<keyword evidence="2" id="KW-0808">Transferase</keyword>
<dbReference type="InterPro" id="IPR007720">
    <property type="entry name" value="PigQ/GPI1"/>
</dbReference>
<keyword evidence="1" id="KW-1133">Transmembrane helix</keyword>
<feature type="transmembrane region" description="Helical" evidence="1">
    <location>
        <begin position="415"/>
        <end position="444"/>
    </location>
</feature>
<dbReference type="AlphaFoldDB" id="A0AA38URE6"/>
<feature type="transmembrane region" description="Helical" evidence="1">
    <location>
        <begin position="465"/>
        <end position="489"/>
    </location>
</feature>
<accession>A0AA38URE6</accession>
<evidence type="ECO:0000313" key="2">
    <source>
        <dbReference type="EMBL" id="KAJ3983094.1"/>
    </source>
</evidence>
<proteinExistence type="predicted"/>